<keyword evidence="2" id="KW-1185">Reference proteome</keyword>
<evidence type="ECO:0000313" key="3">
    <source>
        <dbReference type="WBParaSite" id="PSAMB.scaffold3530size17908.g21783.t1"/>
    </source>
</evidence>
<sequence length="117" mass="13214">MALTEDGSDEVKIVVFFIFVILCLLWLLVYCISKSQNKKRRYRGRPVLVLQAESIQLNNPSNPIIVVDSSDKLAKQLVGHQSKAHRIDRDIQLHPLVSSVDEPPAYDDMPTSKLNSV</sequence>
<dbReference type="Proteomes" id="UP000887566">
    <property type="component" value="Unplaced"/>
</dbReference>
<keyword evidence="1" id="KW-1133">Transmembrane helix</keyword>
<dbReference type="AlphaFoldDB" id="A0A914WCF3"/>
<keyword evidence="1" id="KW-0472">Membrane</keyword>
<accession>A0A914WCF3</accession>
<organism evidence="2 3">
    <name type="scientific">Plectus sambesii</name>
    <dbReference type="NCBI Taxonomy" id="2011161"/>
    <lineage>
        <taxon>Eukaryota</taxon>
        <taxon>Metazoa</taxon>
        <taxon>Ecdysozoa</taxon>
        <taxon>Nematoda</taxon>
        <taxon>Chromadorea</taxon>
        <taxon>Plectida</taxon>
        <taxon>Plectina</taxon>
        <taxon>Plectoidea</taxon>
        <taxon>Plectidae</taxon>
        <taxon>Plectus</taxon>
    </lineage>
</organism>
<protein>
    <submittedName>
        <fullName evidence="3">Uncharacterized protein</fullName>
    </submittedName>
</protein>
<keyword evidence="1" id="KW-0812">Transmembrane</keyword>
<evidence type="ECO:0000313" key="2">
    <source>
        <dbReference type="Proteomes" id="UP000887566"/>
    </source>
</evidence>
<dbReference type="WBParaSite" id="PSAMB.scaffold3530size17908.g21783.t1">
    <property type="protein sequence ID" value="PSAMB.scaffold3530size17908.g21783.t1"/>
    <property type="gene ID" value="PSAMB.scaffold3530size17908.g21783"/>
</dbReference>
<feature type="transmembrane region" description="Helical" evidence="1">
    <location>
        <begin position="13"/>
        <end position="33"/>
    </location>
</feature>
<proteinExistence type="predicted"/>
<name>A0A914WCF3_9BILA</name>
<evidence type="ECO:0000256" key="1">
    <source>
        <dbReference type="SAM" id="Phobius"/>
    </source>
</evidence>
<reference evidence="3" key="1">
    <citation type="submission" date="2022-11" db="UniProtKB">
        <authorList>
            <consortium name="WormBaseParasite"/>
        </authorList>
    </citation>
    <scope>IDENTIFICATION</scope>
</reference>